<dbReference type="EMBL" id="JAFJYH010000011">
    <property type="protein sequence ID" value="KAG4425349.1"/>
    <property type="molecule type" value="Genomic_DNA"/>
</dbReference>
<evidence type="ECO:0000313" key="3">
    <source>
        <dbReference type="Proteomes" id="UP000664132"/>
    </source>
</evidence>
<organism evidence="2 3">
    <name type="scientific">Cadophora malorum</name>
    <dbReference type="NCBI Taxonomy" id="108018"/>
    <lineage>
        <taxon>Eukaryota</taxon>
        <taxon>Fungi</taxon>
        <taxon>Dikarya</taxon>
        <taxon>Ascomycota</taxon>
        <taxon>Pezizomycotina</taxon>
        <taxon>Leotiomycetes</taxon>
        <taxon>Helotiales</taxon>
        <taxon>Ploettnerulaceae</taxon>
        <taxon>Cadophora</taxon>
    </lineage>
</organism>
<protein>
    <submittedName>
        <fullName evidence="2">Uncharacterized protein</fullName>
    </submittedName>
</protein>
<dbReference type="CDD" id="cd00303">
    <property type="entry name" value="retropepsin_like"/>
    <property type="match status" value="2"/>
</dbReference>
<accession>A0A8H8BVM0</accession>
<feature type="region of interest" description="Disordered" evidence="1">
    <location>
        <begin position="1"/>
        <end position="41"/>
    </location>
</feature>
<evidence type="ECO:0000313" key="2">
    <source>
        <dbReference type="EMBL" id="KAG4425349.1"/>
    </source>
</evidence>
<dbReference type="Gene3D" id="2.40.70.10">
    <property type="entry name" value="Acid Proteases"/>
    <property type="match status" value="1"/>
</dbReference>
<dbReference type="OrthoDB" id="3472818at2759"/>
<evidence type="ECO:0000256" key="1">
    <source>
        <dbReference type="SAM" id="MobiDB-lite"/>
    </source>
</evidence>
<dbReference type="SUPFAM" id="SSF50630">
    <property type="entry name" value="Acid proteases"/>
    <property type="match status" value="1"/>
</dbReference>
<keyword evidence="3" id="KW-1185">Reference proteome</keyword>
<name>A0A8H8BVM0_9HELO</name>
<dbReference type="AlphaFoldDB" id="A0A8H8BVM0"/>
<comment type="caution">
    <text evidence="2">The sequence shown here is derived from an EMBL/GenBank/DDBJ whole genome shotgun (WGS) entry which is preliminary data.</text>
</comment>
<feature type="compositionally biased region" description="Gly residues" evidence="1">
    <location>
        <begin position="1"/>
        <end position="10"/>
    </location>
</feature>
<dbReference type="InterPro" id="IPR021109">
    <property type="entry name" value="Peptidase_aspartic_dom_sf"/>
</dbReference>
<gene>
    <name evidence="2" type="ORF">IFR04_001499</name>
</gene>
<proteinExistence type="predicted"/>
<reference evidence="2" key="1">
    <citation type="submission" date="2021-02" db="EMBL/GenBank/DDBJ databases">
        <title>Genome sequence Cadophora malorum strain M34.</title>
        <authorList>
            <person name="Stefanovic E."/>
            <person name="Vu D."/>
            <person name="Scully C."/>
            <person name="Dijksterhuis J."/>
            <person name="Roader J."/>
            <person name="Houbraken J."/>
        </authorList>
    </citation>
    <scope>NUCLEOTIDE SEQUENCE</scope>
    <source>
        <strain evidence="2">M34</strain>
    </source>
</reference>
<dbReference type="Proteomes" id="UP000664132">
    <property type="component" value="Unassembled WGS sequence"/>
</dbReference>
<sequence length="450" mass="50094">MRLDMGGGGAVRPLPKPRPDPRRPRPRQSNSAGTFDGGVSPRHVVAKPQEIVYVRSRPQCLPIHIGKCLVEACVDSGSQINCIREDYALYLGASVQPEVETYKLPIRGHFLHSIGHTTLKCRFPVQGGVWIYTKFIVFSRFTSRVLFGLGFLSSTETLSRYRHRLKDIETLGPTKKPPHPIIRCVGNTEMSAVECWINGSPINSLPDTGADLNLISADFAAMIAGRRGNQSTETIKEFDTTTIQFADRSTVTTQGTLRLTISFLEPSKCLTSTHELVAPALAGPSQKTGDRVPSNSRLLETFHIVEGLEQKVILCETLLATVDAFNQYRQNFVASTRDTFDYICVGKEKKGKERGTSVQIRPLEDTSERLTDDYNNASDTYEKEMTNIVDQLLNGEIEEENVPALKAHACGNFSAWARENKARFDRFRLGFYEQKFPAAPAEPINQAQQA</sequence>